<dbReference type="Gramene" id="Mp5g17280.1">
    <property type="protein sequence ID" value="Mp5g17280.1.cds"/>
    <property type="gene ID" value="Mp5g17280"/>
</dbReference>
<evidence type="ECO:0000313" key="1">
    <source>
        <dbReference type="EMBL" id="PTQ27845.1"/>
    </source>
</evidence>
<keyword evidence="2" id="KW-1185">Reference proteome</keyword>
<proteinExistence type="predicted"/>
<dbReference type="AlphaFoldDB" id="A0A2R6W1X3"/>
<sequence length="110" mass="12858">MRCDFIPMPLLLDCAVIERAVILPDTVIRSQGFGTCGFRNLFDVRETQGSHRISSAKASISLLMTSWNWYMLVCSFYVRPRLSRDEQWGRLSHQEQRHFKYECDKGLDKP</sequence>
<accession>A0A2R6W1X3</accession>
<organism evidence="1 2">
    <name type="scientific">Marchantia polymorpha</name>
    <name type="common">Common liverwort</name>
    <name type="synonym">Marchantia aquatica</name>
    <dbReference type="NCBI Taxonomy" id="3197"/>
    <lineage>
        <taxon>Eukaryota</taxon>
        <taxon>Viridiplantae</taxon>
        <taxon>Streptophyta</taxon>
        <taxon>Embryophyta</taxon>
        <taxon>Marchantiophyta</taxon>
        <taxon>Marchantiopsida</taxon>
        <taxon>Marchantiidae</taxon>
        <taxon>Marchantiales</taxon>
        <taxon>Marchantiaceae</taxon>
        <taxon>Marchantia</taxon>
    </lineage>
</organism>
<reference evidence="2" key="1">
    <citation type="journal article" date="2017" name="Cell">
        <title>Insights into land plant evolution garnered from the Marchantia polymorpha genome.</title>
        <authorList>
            <person name="Bowman J.L."/>
            <person name="Kohchi T."/>
            <person name="Yamato K.T."/>
            <person name="Jenkins J."/>
            <person name="Shu S."/>
            <person name="Ishizaki K."/>
            <person name="Yamaoka S."/>
            <person name="Nishihama R."/>
            <person name="Nakamura Y."/>
            <person name="Berger F."/>
            <person name="Adam C."/>
            <person name="Aki S.S."/>
            <person name="Althoff F."/>
            <person name="Araki T."/>
            <person name="Arteaga-Vazquez M.A."/>
            <person name="Balasubrmanian S."/>
            <person name="Barry K."/>
            <person name="Bauer D."/>
            <person name="Boehm C.R."/>
            <person name="Briginshaw L."/>
            <person name="Caballero-Perez J."/>
            <person name="Catarino B."/>
            <person name="Chen F."/>
            <person name="Chiyoda S."/>
            <person name="Chovatia M."/>
            <person name="Davies K.M."/>
            <person name="Delmans M."/>
            <person name="Demura T."/>
            <person name="Dierschke T."/>
            <person name="Dolan L."/>
            <person name="Dorantes-Acosta A.E."/>
            <person name="Eklund D.M."/>
            <person name="Florent S.N."/>
            <person name="Flores-Sandoval E."/>
            <person name="Fujiyama A."/>
            <person name="Fukuzawa H."/>
            <person name="Galik B."/>
            <person name="Grimanelli D."/>
            <person name="Grimwood J."/>
            <person name="Grossniklaus U."/>
            <person name="Hamada T."/>
            <person name="Haseloff J."/>
            <person name="Hetherington A.J."/>
            <person name="Higo A."/>
            <person name="Hirakawa Y."/>
            <person name="Hundley H.N."/>
            <person name="Ikeda Y."/>
            <person name="Inoue K."/>
            <person name="Inoue S.I."/>
            <person name="Ishida S."/>
            <person name="Jia Q."/>
            <person name="Kakita M."/>
            <person name="Kanazawa T."/>
            <person name="Kawai Y."/>
            <person name="Kawashima T."/>
            <person name="Kennedy M."/>
            <person name="Kinose K."/>
            <person name="Kinoshita T."/>
            <person name="Kohara Y."/>
            <person name="Koide E."/>
            <person name="Komatsu K."/>
            <person name="Kopischke S."/>
            <person name="Kubo M."/>
            <person name="Kyozuka J."/>
            <person name="Lagercrantz U."/>
            <person name="Lin S.S."/>
            <person name="Lindquist E."/>
            <person name="Lipzen A.M."/>
            <person name="Lu C.W."/>
            <person name="De Luna E."/>
            <person name="Martienssen R.A."/>
            <person name="Minamino N."/>
            <person name="Mizutani M."/>
            <person name="Mizutani M."/>
            <person name="Mochizuki N."/>
            <person name="Monte I."/>
            <person name="Mosher R."/>
            <person name="Nagasaki H."/>
            <person name="Nakagami H."/>
            <person name="Naramoto S."/>
            <person name="Nishitani K."/>
            <person name="Ohtani M."/>
            <person name="Okamoto T."/>
            <person name="Okumura M."/>
            <person name="Phillips J."/>
            <person name="Pollak B."/>
            <person name="Reinders A."/>
            <person name="Rovekamp M."/>
            <person name="Sano R."/>
            <person name="Sawa S."/>
            <person name="Schmid M.W."/>
            <person name="Shirakawa M."/>
            <person name="Solano R."/>
            <person name="Spunde A."/>
            <person name="Suetsugu N."/>
            <person name="Sugano S."/>
            <person name="Sugiyama A."/>
            <person name="Sun R."/>
            <person name="Suzuki Y."/>
            <person name="Takenaka M."/>
            <person name="Takezawa D."/>
            <person name="Tomogane H."/>
            <person name="Tsuzuki M."/>
            <person name="Ueda T."/>
            <person name="Umeda M."/>
            <person name="Ward J.M."/>
            <person name="Watanabe Y."/>
            <person name="Yazaki K."/>
            <person name="Yokoyama R."/>
            <person name="Yoshitake Y."/>
            <person name="Yotsui I."/>
            <person name="Zachgo S."/>
            <person name="Schmutz J."/>
        </authorList>
    </citation>
    <scope>NUCLEOTIDE SEQUENCE [LARGE SCALE GENOMIC DNA]</scope>
    <source>
        <strain evidence="2">Tak-1</strain>
    </source>
</reference>
<gene>
    <name evidence="1" type="ORF">MARPO_0182s0021</name>
</gene>
<dbReference type="EMBL" id="KZ772851">
    <property type="protein sequence ID" value="PTQ27845.1"/>
    <property type="molecule type" value="Genomic_DNA"/>
</dbReference>
<dbReference type="Proteomes" id="UP000244005">
    <property type="component" value="Unassembled WGS sequence"/>
</dbReference>
<name>A0A2R6W1X3_MARPO</name>
<evidence type="ECO:0000313" key="2">
    <source>
        <dbReference type="Proteomes" id="UP000244005"/>
    </source>
</evidence>
<protein>
    <submittedName>
        <fullName evidence="1">Uncharacterized protein</fullName>
    </submittedName>
</protein>